<reference evidence="1 2" key="1">
    <citation type="submission" date="2015-11" db="EMBL/GenBank/DDBJ databases">
        <title>Genomic analysis of 38 Legionella species identifies large and diverse effector repertoires.</title>
        <authorList>
            <person name="Burstein D."/>
            <person name="Amaro F."/>
            <person name="Zusman T."/>
            <person name="Lifshitz Z."/>
            <person name="Cohen O."/>
            <person name="Gilbert J.A."/>
            <person name="Pupko T."/>
            <person name="Shuman H.A."/>
            <person name="Segal G."/>
        </authorList>
    </citation>
    <scope>NUCLEOTIDE SEQUENCE [LARGE SCALE GENOMIC DNA]</scope>
    <source>
        <strain evidence="1 2">Mt.St.Helens-9</strain>
    </source>
</reference>
<dbReference type="EMBL" id="LNYX01000005">
    <property type="protein sequence ID" value="KTD65659.1"/>
    <property type="molecule type" value="Genomic_DNA"/>
</dbReference>
<sequence>MFFMGKERDNKAEHSKIFFIPIVEKIEMEHQSHLAYPWCLAKLPNVVRHFYPSLPTYREAVKSNCLGWYKVSLNTGQQAMLERIEREGQTVFQAALAFNIADIESCIILNRNGSHEFENPYYSHPALDDSESLERSSPKI</sequence>
<evidence type="ECO:0000313" key="2">
    <source>
        <dbReference type="Proteomes" id="UP000054877"/>
    </source>
</evidence>
<dbReference type="PATRIC" id="fig|452.5.peg.406"/>
<proteinExistence type="predicted"/>
<comment type="caution">
    <text evidence="1">The sequence shown here is derived from an EMBL/GenBank/DDBJ whole genome shotgun (WGS) entry which is preliminary data.</text>
</comment>
<organism evidence="1 2">
    <name type="scientific">Legionella spiritensis</name>
    <dbReference type="NCBI Taxonomy" id="452"/>
    <lineage>
        <taxon>Bacteria</taxon>
        <taxon>Pseudomonadati</taxon>
        <taxon>Pseudomonadota</taxon>
        <taxon>Gammaproteobacteria</taxon>
        <taxon>Legionellales</taxon>
        <taxon>Legionellaceae</taxon>
        <taxon>Legionella</taxon>
    </lineage>
</organism>
<evidence type="ECO:0000313" key="1">
    <source>
        <dbReference type="EMBL" id="KTD65659.1"/>
    </source>
</evidence>
<dbReference type="AlphaFoldDB" id="A0A0W0Z973"/>
<gene>
    <name evidence="1" type="ORF">Lspi_0371</name>
</gene>
<dbReference type="Proteomes" id="UP000054877">
    <property type="component" value="Unassembled WGS sequence"/>
</dbReference>
<name>A0A0W0Z973_LEGSP</name>
<keyword evidence="2" id="KW-1185">Reference proteome</keyword>
<protein>
    <submittedName>
        <fullName evidence="1">Uncharacterized protein</fullName>
    </submittedName>
</protein>
<accession>A0A0W0Z973</accession>